<dbReference type="Gene3D" id="1.25.40.10">
    <property type="entry name" value="Tetratricopeptide repeat domain"/>
    <property type="match status" value="3"/>
</dbReference>
<evidence type="ECO:0000259" key="1">
    <source>
        <dbReference type="Pfam" id="PF12770"/>
    </source>
</evidence>
<gene>
    <name evidence="2" type="ORF">AOZ06_05095</name>
</gene>
<feature type="domain" description="CHAT" evidence="1">
    <location>
        <begin position="990"/>
        <end position="1263"/>
    </location>
</feature>
<dbReference type="InterPro" id="IPR011990">
    <property type="entry name" value="TPR-like_helical_dom_sf"/>
</dbReference>
<evidence type="ECO:0000313" key="2">
    <source>
        <dbReference type="EMBL" id="ALG06384.1"/>
    </source>
</evidence>
<dbReference type="STRING" id="860235.AOZ06_05095"/>
<dbReference type="Proteomes" id="UP000063699">
    <property type="component" value="Chromosome"/>
</dbReference>
<evidence type="ECO:0000313" key="3">
    <source>
        <dbReference type="Proteomes" id="UP000063699"/>
    </source>
</evidence>
<dbReference type="Pfam" id="PF12770">
    <property type="entry name" value="CHAT"/>
    <property type="match status" value="1"/>
</dbReference>
<reference evidence="2 3" key="1">
    <citation type="submission" date="2015-07" db="EMBL/GenBank/DDBJ databases">
        <title>Genome sequencing of Kibdelosporangium phytohabitans.</title>
        <authorList>
            <person name="Qin S."/>
            <person name="Xing K."/>
        </authorList>
    </citation>
    <scope>NUCLEOTIDE SEQUENCE [LARGE SCALE GENOMIC DNA]</scope>
    <source>
        <strain evidence="2 3">KLBMP1111</strain>
    </source>
</reference>
<dbReference type="AlphaFoldDB" id="A0A0N9HT45"/>
<dbReference type="InterPro" id="IPR024983">
    <property type="entry name" value="CHAT_dom"/>
</dbReference>
<sequence>MQQGPAAAGGVDVLLAKLQERMKAFLMHGDMRAIDDNALAEAAEVLRMSARPAELMDLPGHVALQLGWVHWCRFLALVDEEPHYATALTLFRSVHAVSPDKVPGLPRWLIENSGSHPSDVDMWSMLAALVLQQEADDPHVPTLRQVAGLLDRVLAAAPEDHPERQGWLYNQGMVFGLLHRNTYRLTDLYRCWSCLQQALVLTPPGHPHRDRNEALLDKVRIDPDRLSERGIAALAQHHRTGELTSAEDAVAAFRCVADVTPSGHPKRASILNNLGTALLTTFERIRSADDLAEAISVLREAVAEAEYDFAWSTLSQALRHRFELSRDASDLDDAVDAARQALIATGEGAIAPLWSNLGATLHDRFAHSGAPADLDEAITALRRACADDGTTGPAPLAALDNLGSSLISRGSRTGTTTDIDEAVAIHRSALEQSPEGTTGHARRAGNLANALVARFELVGGATGLDEAIALLDSAVRGLGAADPRQAVEHLADLAACMVLRYNLANRRHDLEQALVSYHQCLDFHDEDFPARRVPLDGLGMALVAAYEHDGRLADLDAGIGALREACAITPQGGRGPAPTMSRLGTALRERFVRSAELQDIDEAVNWLRAAVDAAPHGDDNRPAALTHLCGALHTRYQSTGDHADLDDAIDAGRRAVDATPDGSPHYGARLGNLAGAVVLRGLRTRERADADEALRLNRRAVKLLGQDHRDAPLARHNLALCLEIGRPQDNDRTVREARDTFREVAGNASASPTVRVHAGIGWARCSARAGNWADAARGYAAAIDLLPMLASRTRDRDDWEHGLGDLAGLAANAAAAALNAGDRALAVQLLEQGRGVLLAQEFDERGDLTVLARSAPDLADDHTRLRNLLNTLGTDVRHGVARRALVRQWHELVDQIRLVPGMERFHRRLSVKELLAEAAQGPIVMLNVSRHRSDALILTRDRRIVPVPLQDLTPDVVAAKVGEFTTRIEEIAAPGAGIRERFDAERGVRELLTWLWTTVCGPVLAALPADTARIWWSPTGLLTTLPLHAAGVHGEPGDSVLDRAVSSYTPTVEVLRRARTRQRPQSTSTSALVVSVGRFEGDALTTLPVAAEEVDIVRRRYRQTVAIVDAEATRDRVLDALDQRHEVVHFACHGHSDLTDPSRAYLALHDHLRHPLTALDIAARDLPDVRLAFLSACHTTRTRDALADEAVHITASFLVAGFPHVVGTLWSVDDNVARSIAADFYSDLDEVERSAEALHHAIRARRDDAPLTPSLWAAHLHVGP</sequence>
<accession>A0A0N9HT45</accession>
<dbReference type="SUPFAM" id="SSF48452">
    <property type="entry name" value="TPR-like"/>
    <property type="match status" value="1"/>
</dbReference>
<proteinExistence type="predicted"/>
<dbReference type="PANTHER" id="PTHR10098">
    <property type="entry name" value="RAPSYN-RELATED"/>
    <property type="match status" value="1"/>
</dbReference>
<dbReference type="EMBL" id="CP012752">
    <property type="protein sequence ID" value="ALG06384.1"/>
    <property type="molecule type" value="Genomic_DNA"/>
</dbReference>
<keyword evidence="3" id="KW-1185">Reference proteome</keyword>
<name>A0A0N9HT45_9PSEU</name>
<dbReference type="RefSeq" id="WP_054288360.1">
    <property type="nucleotide sequence ID" value="NZ_CP012752.1"/>
</dbReference>
<organism evidence="2 3">
    <name type="scientific">Kibdelosporangium phytohabitans</name>
    <dbReference type="NCBI Taxonomy" id="860235"/>
    <lineage>
        <taxon>Bacteria</taxon>
        <taxon>Bacillati</taxon>
        <taxon>Actinomycetota</taxon>
        <taxon>Actinomycetes</taxon>
        <taxon>Pseudonocardiales</taxon>
        <taxon>Pseudonocardiaceae</taxon>
        <taxon>Kibdelosporangium</taxon>
    </lineage>
</organism>
<dbReference type="KEGG" id="kphy:AOZ06_05095"/>
<protein>
    <recommendedName>
        <fullName evidence="1">CHAT domain-containing protein</fullName>
    </recommendedName>
</protein>